<dbReference type="OrthoDB" id="4826176at2"/>
<reference evidence="1 2" key="1">
    <citation type="journal article" date="1991" name="Int. J. Syst. Bacteriol.">
        <title>Description of the erythromycin-producing bacterium Arthrobacter sp. strain NRRL B-3381 as Aeromicrobium erythreum gen. nov., sp. nov.</title>
        <authorList>
            <person name="Miller E.S."/>
            <person name="Woese C.R."/>
            <person name="Brenner S."/>
        </authorList>
    </citation>
    <scope>NUCLEOTIDE SEQUENCE [LARGE SCALE GENOMIC DNA]</scope>
    <source>
        <strain evidence="1 2">AR18</strain>
    </source>
</reference>
<sequence>MKGGFLLAFDPDLFEQPASVLVASGGERSRGDTDRVVQIPAPNGRFFTLFADLPPETVWEVREGPFEVREGAMAPDMSLVHACPFECADEVFVSDIVARIAEAADGARWVLDGDGALWDAEAVDPTRLRL</sequence>
<organism evidence="1 2">
    <name type="scientific">Aeromicrobium erythreum</name>
    <dbReference type="NCBI Taxonomy" id="2041"/>
    <lineage>
        <taxon>Bacteria</taxon>
        <taxon>Bacillati</taxon>
        <taxon>Actinomycetota</taxon>
        <taxon>Actinomycetes</taxon>
        <taxon>Propionibacteriales</taxon>
        <taxon>Nocardioidaceae</taxon>
        <taxon>Aeromicrobium</taxon>
    </lineage>
</organism>
<dbReference type="RefSeq" id="WP_067856023.1">
    <property type="nucleotide sequence ID" value="NZ_CP011502.1"/>
</dbReference>
<evidence type="ECO:0000313" key="2">
    <source>
        <dbReference type="Proteomes" id="UP000067689"/>
    </source>
</evidence>
<dbReference type="Proteomes" id="UP000067689">
    <property type="component" value="Chromosome"/>
</dbReference>
<keyword evidence="2" id="KW-1185">Reference proteome</keyword>
<dbReference type="AlphaFoldDB" id="A0A0U4B8Z0"/>
<evidence type="ECO:0000313" key="1">
    <source>
        <dbReference type="EMBL" id="ALX04308.1"/>
    </source>
</evidence>
<gene>
    <name evidence="1" type="ORF">AERYTH_06175</name>
</gene>
<name>A0A0U4B8Z0_9ACTN</name>
<proteinExistence type="predicted"/>
<protein>
    <submittedName>
        <fullName evidence="1">Uncharacterized protein</fullName>
    </submittedName>
</protein>
<dbReference type="PATRIC" id="fig|2041.4.peg.1296"/>
<dbReference type="KEGG" id="aer:AERYTH_06175"/>
<dbReference type="EMBL" id="CP011502">
    <property type="protein sequence ID" value="ALX04308.1"/>
    <property type="molecule type" value="Genomic_DNA"/>
</dbReference>
<accession>A0A0U4B8Z0</accession>
<dbReference type="STRING" id="2041.AERYTH_06175"/>